<comment type="catalytic activity">
    <reaction evidence="1">
        <text>ATP + protein L-histidine = ADP + protein N-phospho-L-histidine.</text>
        <dbReference type="EC" id="2.7.13.3"/>
    </reaction>
</comment>
<evidence type="ECO:0000259" key="8">
    <source>
        <dbReference type="PROSITE" id="PS50110"/>
    </source>
</evidence>
<accession>A0A6J4JQT2</accession>
<dbReference type="PROSITE" id="PS50110">
    <property type="entry name" value="RESPONSE_REGULATORY"/>
    <property type="match status" value="1"/>
</dbReference>
<dbReference type="InterPro" id="IPR001789">
    <property type="entry name" value="Sig_transdc_resp-reg_receiver"/>
</dbReference>
<dbReference type="PANTHER" id="PTHR43547:SF2">
    <property type="entry name" value="HYBRID SIGNAL TRANSDUCTION HISTIDINE KINASE C"/>
    <property type="match status" value="1"/>
</dbReference>
<gene>
    <name evidence="9" type="ORF">AVDCRST_MAG92-3898</name>
</gene>
<dbReference type="Gene3D" id="3.30.565.10">
    <property type="entry name" value="Histidine kinase-like ATPase, C-terminal domain"/>
    <property type="match status" value="1"/>
</dbReference>
<dbReference type="Gene3D" id="3.40.50.2300">
    <property type="match status" value="1"/>
</dbReference>
<dbReference type="InterPro" id="IPR003594">
    <property type="entry name" value="HATPase_dom"/>
</dbReference>
<feature type="modified residue" description="4-aspartylphosphate" evidence="6">
    <location>
        <position position="52"/>
    </location>
</feature>
<dbReference type="EC" id="2.7.13.3" evidence="2"/>
<evidence type="ECO:0000256" key="6">
    <source>
        <dbReference type="PROSITE-ProRule" id="PRU00169"/>
    </source>
</evidence>
<dbReference type="SUPFAM" id="SSF55874">
    <property type="entry name" value="ATPase domain of HSP90 chaperone/DNA topoisomerase II/histidine kinase"/>
    <property type="match status" value="1"/>
</dbReference>
<dbReference type="Gene3D" id="1.10.287.130">
    <property type="match status" value="1"/>
</dbReference>
<evidence type="ECO:0000259" key="7">
    <source>
        <dbReference type="PROSITE" id="PS50109"/>
    </source>
</evidence>
<dbReference type="GO" id="GO:0000155">
    <property type="term" value="F:phosphorelay sensor kinase activity"/>
    <property type="evidence" value="ECO:0007669"/>
    <property type="project" value="InterPro"/>
</dbReference>
<name>A0A6J4JQT2_9CYAN</name>
<evidence type="ECO:0000256" key="1">
    <source>
        <dbReference type="ARBA" id="ARBA00000085"/>
    </source>
</evidence>
<dbReference type="Pfam" id="PF02518">
    <property type="entry name" value="HATPase_c"/>
    <property type="match status" value="1"/>
</dbReference>
<evidence type="ECO:0000256" key="2">
    <source>
        <dbReference type="ARBA" id="ARBA00012438"/>
    </source>
</evidence>
<dbReference type="InterPro" id="IPR036097">
    <property type="entry name" value="HisK_dim/P_sf"/>
</dbReference>
<dbReference type="InterPro" id="IPR003661">
    <property type="entry name" value="HisK_dim/P_dom"/>
</dbReference>
<keyword evidence="5" id="KW-0902">Two-component regulatory system</keyword>
<dbReference type="InterPro" id="IPR005467">
    <property type="entry name" value="His_kinase_dom"/>
</dbReference>
<dbReference type="InterPro" id="IPR004358">
    <property type="entry name" value="Sig_transdc_His_kin-like_C"/>
</dbReference>
<evidence type="ECO:0000256" key="4">
    <source>
        <dbReference type="ARBA" id="ARBA00022777"/>
    </source>
</evidence>
<keyword evidence="4" id="KW-0418">Kinase</keyword>
<reference evidence="9" key="1">
    <citation type="submission" date="2020-02" db="EMBL/GenBank/DDBJ databases">
        <authorList>
            <person name="Meier V. D."/>
        </authorList>
    </citation>
    <scope>NUCLEOTIDE SEQUENCE</scope>
    <source>
        <strain evidence="9">AVDCRST_MAG92</strain>
    </source>
</reference>
<organism evidence="9">
    <name type="scientific">uncultured Coleofasciculus sp</name>
    <dbReference type="NCBI Taxonomy" id="1267456"/>
    <lineage>
        <taxon>Bacteria</taxon>
        <taxon>Bacillati</taxon>
        <taxon>Cyanobacteriota</taxon>
        <taxon>Cyanophyceae</taxon>
        <taxon>Coleofasciculales</taxon>
        <taxon>Coleofasciculaceae</taxon>
        <taxon>Coleofasciculus</taxon>
        <taxon>environmental samples</taxon>
    </lineage>
</organism>
<dbReference type="SMART" id="SM00388">
    <property type="entry name" value="HisKA"/>
    <property type="match status" value="1"/>
</dbReference>
<feature type="domain" description="Response regulatory" evidence="8">
    <location>
        <begin position="3"/>
        <end position="119"/>
    </location>
</feature>
<dbReference type="SMART" id="SM00448">
    <property type="entry name" value="REC"/>
    <property type="match status" value="1"/>
</dbReference>
<feature type="domain" description="Histidine kinase" evidence="7">
    <location>
        <begin position="143"/>
        <end position="362"/>
    </location>
</feature>
<dbReference type="SUPFAM" id="SSF47384">
    <property type="entry name" value="Homodimeric domain of signal transducing histidine kinase"/>
    <property type="match status" value="1"/>
</dbReference>
<dbReference type="CDD" id="cd17574">
    <property type="entry name" value="REC_OmpR"/>
    <property type="match status" value="1"/>
</dbReference>
<dbReference type="PRINTS" id="PR00344">
    <property type="entry name" value="BCTRLSENSOR"/>
</dbReference>
<keyword evidence="4" id="KW-0808">Transferase</keyword>
<dbReference type="SMART" id="SM00387">
    <property type="entry name" value="HATPase_c"/>
    <property type="match status" value="1"/>
</dbReference>
<evidence type="ECO:0000256" key="3">
    <source>
        <dbReference type="ARBA" id="ARBA00022553"/>
    </source>
</evidence>
<dbReference type="Pfam" id="PF00512">
    <property type="entry name" value="HisKA"/>
    <property type="match status" value="1"/>
</dbReference>
<keyword evidence="3 6" id="KW-0597">Phosphoprotein</keyword>
<dbReference type="SUPFAM" id="SSF52172">
    <property type="entry name" value="CheY-like"/>
    <property type="match status" value="1"/>
</dbReference>
<sequence>MSKILVIEDEEALRENLMSLLDAENFEVFGAGNGKAGVELAKAHLPDLIICDVMMPILDGFGVLATLRATPTTTTIPFIFLTAKVDKTDLRQGMELGADDYLTKPFSRKELLAAISVRLEKQAVISQQQSQKLEDLRSSIALSLPLELRSPLNNILGFSQLLVEDAETMERQEIREMAEIIQKSGQRLERLIQNFLLYAELELIATVPERIEGLRNSRTSSAASVIETLALFEAKRANREADLQLELQDSPVQIAKGKLEKIITELLDNAFKYSNDLTPIQIIAAPAAQGYVISVTDYGRGMSADEIAQIGAYRQFERKLYEQKGSGLGLVIVKRLAELLGGGLTIESTPGKQTKVQVVIPI</sequence>
<dbReference type="InterPro" id="IPR036890">
    <property type="entry name" value="HATPase_C_sf"/>
</dbReference>
<dbReference type="PROSITE" id="PS50109">
    <property type="entry name" value="HIS_KIN"/>
    <property type="match status" value="1"/>
</dbReference>
<dbReference type="InterPro" id="IPR011006">
    <property type="entry name" value="CheY-like_superfamily"/>
</dbReference>
<dbReference type="EMBL" id="CADCTM010000664">
    <property type="protein sequence ID" value="CAA9285137.1"/>
    <property type="molecule type" value="Genomic_DNA"/>
</dbReference>
<evidence type="ECO:0000313" key="9">
    <source>
        <dbReference type="EMBL" id="CAA9285137.1"/>
    </source>
</evidence>
<dbReference type="CDD" id="cd00082">
    <property type="entry name" value="HisKA"/>
    <property type="match status" value="1"/>
</dbReference>
<dbReference type="PANTHER" id="PTHR43547">
    <property type="entry name" value="TWO-COMPONENT HISTIDINE KINASE"/>
    <property type="match status" value="1"/>
</dbReference>
<dbReference type="Pfam" id="PF00072">
    <property type="entry name" value="Response_reg"/>
    <property type="match status" value="1"/>
</dbReference>
<dbReference type="AlphaFoldDB" id="A0A6J4JQT2"/>
<dbReference type="CDD" id="cd00075">
    <property type="entry name" value="HATPase"/>
    <property type="match status" value="1"/>
</dbReference>
<proteinExistence type="predicted"/>
<evidence type="ECO:0000256" key="5">
    <source>
        <dbReference type="ARBA" id="ARBA00023012"/>
    </source>
</evidence>
<protein>
    <recommendedName>
        <fullName evidence="2">histidine kinase</fullName>
        <ecNumber evidence="2">2.7.13.3</ecNumber>
    </recommendedName>
</protein>